<gene>
    <name evidence="2" type="ORF">COLINT_03077</name>
</gene>
<evidence type="ECO:0000313" key="2">
    <source>
        <dbReference type="EMBL" id="EEP44119.1"/>
    </source>
</evidence>
<dbReference type="STRING" id="521003.COLINT_03077"/>
<feature type="region of interest" description="Disordered" evidence="1">
    <location>
        <begin position="69"/>
        <end position="89"/>
    </location>
</feature>
<organism evidence="2 3">
    <name type="scientific">Collinsella intestinalis DSM 13280</name>
    <dbReference type="NCBI Taxonomy" id="521003"/>
    <lineage>
        <taxon>Bacteria</taxon>
        <taxon>Bacillati</taxon>
        <taxon>Actinomycetota</taxon>
        <taxon>Coriobacteriia</taxon>
        <taxon>Coriobacteriales</taxon>
        <taxon>Coriobacteriaceae</taxon>
        <taxon>Collinsella</taxon>
    </lineage>
</organism>
<proteinExistence type="predicted"/>
<reference evidence="2 3" key="1">
    <citation type="submission" date="2009-04" db="EMBL/GenBank/DDBJ databases">
        <authorList>
            <person name="Weinstock G."/>
            <person name="Sodergren E."/>
            <person name="Clifton S."/>
            <person name="Fulton L."/>
            <person name="Fulton B."/>
            <person name="Courtney L."/>
            <person name="Fronick C."/>
            <person name="Harrison M."/>
            <person name="Strong C."/>
            <person name="Farmer C."/>
            <person name="Delahaunty K."/>
            <person name="Markovic C."/>
            <person name="Hall O."/>
            <person name="Minx P."/>
            <person name="Tomlinson C."/>
            <person name="Mitreva M."/>
            <person name="Nelson J."/>
            <person name="Hou S."/>
            <person name="Wollam A."/>
            <person name="Pepin K.H."/>
            <person name="Johnson M."/>
            <person name="Bhonagiri V."/>
            <person name="Nash W.E."/>
            <person name="Warren W."/>
            <person name="Chinwalla A."/>
            <person name="Mardis E.R."/>
            <person name="Wilson R.K."/>
        </authorList>
    </citation>
    <scope>NUCLEOTIDE SEQUENCE [LARGE SCALE GENOMIC DNA]</scope>
    <source>
        <strain evidence="2 3">DSM 13280</strain>
    </source>
</reference>
<protein>
    <submittedName>
        <fullName evidence="2">Uncharacterized protein</fullName>
    </submittedName>
</protein>
<sequence>MRPAADAQGPWNLCTISLAIFAAYERFVHKLRFCTLSTWAFDWPYREAKSKSFISCIFARAANRPRVPRLRRRGSSARPGRFYPHASVY</sequence>
<evidence type="ECO:0000313" key="3">
    <source>
        <dbReference type="Proteomes" id="UP000003295"/>
    </source>
</evidence>
<dbReference type="HOGENOM" id="CLU_2449510_0_0_11"/>
<comment type="caution">
    <text evidence="2">The sequence shown here is derived from an EMBL/GenBank/DDBJ whole genome shotgun (WGS) entry which is preliminary data.</text>
</comment>
<name>C4FAI5_9ACTN</name>
<dbReference type="AlphaFoldDB" id="C4FAI5"/>
<accession>C4FAI5</accession>
<dbReference type="Proteomes" id="UP000003295">
    <property type="component" value="Unassembled WGS sequence"/>
</dbReference>
<evidence type="ECO:0000256" key="1">
    <source>
        <dbReference type="SAM" id="MobiDB-lite"/>
    </source>
</evidence>
<dbReference type="EMBL" id="ABXH02000019">
    <property type="protein sequence ID" value="EEP44119.1"/>
    <property type="molecule type" value="Genomic_DNA"/>
</dbReference>